<dbReference type="GO" id="GO:0004175">
    <property type="term" value="F:endopeptidase activity"/>
    <property type="evidence" value="ECO:0007669"/>
    <property type="project" value="TreeGrafter"/>
</dbReference>
<dbReference type="GO" id="GO:0007165">
    <property type="term" value="P:signal transduction"/>
    <property type="evidence" value="ECO:0007669"/>
    <property type="project" value="TreeGrafter"/>
</dbReference>
<dbReference type="AlphaFoldDB" id="A0A4Y9G1P0"/>
<evidence type="ECO:0000313" key="4">
    <source>
        <dbReference type="Proteomes" id="UP000298358"/>
    </source>
</evidence>
<name>A0A4Y9G1P0_9MICO</name>
<evidence type="ECO:0000256" key="1">
    <source>
        <dbReference type="SAM" id="SignalP"/>
    </source>
</evidence>
<dbReference type="Gene3D" id="3.90.226.10">
    <property type="entry name" value="2-enoyl-CoA Hydratase, Chain A, domain 1"/>
    <property type="match status" value="1"/>
</dbReference>
<dbReference type="PANTHER" id="PTHR32060">
    <property type="entry name" value="TAIL-SPECIFIC PROTEASE"/>
    <property type="match status" value="1"/>
</dbReference>
<evidence type="ECO:0000313" key="3">
    <source>
        <dbReference type="EMBL" id="TFU34660.1"/>
    </source>
</evidence>
<dbReference type="OrthoDB" id="7314861at2"/>
<dbReference type="GO" id="GO:0030288">
    <property type="term" value="C:outer membrane-bounded periplasmic space"/>
    <property type="evidence" value="ECO:0007669"/>
    <property type="project" value="TreeGrafter"/>
</dbReference>
<dbReference type="Proteomes" id="UP000298358">
    <property type="component" value="Unassembled WGS sequence"/>
</dbReference>
<protein>
    <submittedName>
        <fullName evidence="3">Peptidase S41</fullName>
    </submittedName>
</protein>
<reference evidence="3 4" key="1">
    <citation type="submission" date="2019-03" db="EMBL/GenBank/DDBJ databases">
        <title>Diversity of the mouse oral microbiome.</title>
        <authorList>
            <person name="Joseph S."/>
            <person name="Aduse-Opoku J."/>
            <person name="Curtis M."/>
            <person name="Wade W."/>
            <person name="Hashim A."/>
        </authorList>
    </citation>
    <scope>NUCLEOTIDE SEQUENCE [LARGE SCALE GENOMIC DNA]</scope>
    <source>
        <strain evidence="3 4">P1012</strain>
    </source>
</reference>
<dbReference type="InterPro" id="IPR029045">
    <property type="entry name" value="ClpP/crotonase-like_dom_sf"/>
</dbReference>
<organism evidence="3 4">
    <name type="scientific">Microbacterium paludicola</name>
    <dbReference type="NCBI Taxonomy" id="300019"/>
    <lineage>
        <taxon>Bacteria</taxon>
        <taxon>Bacillati</taxon>
        <taxon>Actinomycetota</taxon>
        <taxon>Actinomycetes</taxon>
        <taxon>Micrococcales</taxon>
        <taxon>Microbacteriaceae</taxon>
        <taxon>Microbacterium</taxon>
    </lineage>
</organism>
<keyword evidence="1" id="KW-0732">Signal</keyword>
<feature type="signal peptide" evidence="1">
    <location>
        <begin position="1"/>
        <end position="19"/>
    </location>
</feature>
<dbReference type="EMBL" id="SPQB01000001">
    <property type="protein sequence ID" value="TFU34660.1"/>
    <property type="molecule type" value="Genomic_DNA"/>
</dbReference>
<gene>
    <name evidence="3" type="ORF">E4U02_00720</name>
</gene>
<keyword evidence="4" id="KW-1185">Reference proteome</keyword>
<dbReference type="PROSITE" id="PS51257">
    <property type="entry name" value="PROKAR_LIPOPROTEIN"/>
    <property type="match status" value="1"/>
</dbReference>
<accession>A0A4Y9G1P0</accession>
<dbReference type="GO" id="GO:0006508">
    <property type="term" value="P:proteolysis"/>
    <property type="evidence" value="ECO:0007669"/>
    <property type="project" value="InterPro"/>
</dbReference>
<dbReference type="Pfam" id="PF03572">
    <property type="entry name" value="Peptidase_S41"/>
    <property type="match status" value="1"/>
</dbReference>
<dbReference type="SUPFAM" id="SSF52096">
    <property type="entry name" value="ClpP/crotonase"/>
    <property type="match status" value="1"/>
</dbReference>
<comment type="caution">
    <text evidence="3">The sequence shown here is derived from an EMBL/GenBank/DDBJ whole genome shotgun (WGS) entry which is preliminary data.</text>
</comment>
<feature type="chain" id="PRO_5039641475" evidence="1">
    <location>
        <begin position="20"/>
        <end position="311"/>
    </location>
</feature>
<dbReference type="GO" id="GO:0008236">
    <property type="term" value="F:serine-type peptidase activity"/>
    <property type="evidence" value="ECO:0007669"/>
    <property type="project" value="InterPro"/>
</dbReference>
<dbReference type="RefSeq" id="WP_135112153.1">
    <property type="nucleotide sequence ID" value="NZ_JADGLL010000001.1"/>
</dbReference>
<feature type="domain" description="Tail specific protease" evidence="2">
    <location>
        <begin position="80"/>
        <end position="293"/>
    </location>
</feature>
<proteinExistence type="predicted"/>
<dbReference type="SMART" id="SM00245">
    <property type="entry name" value="TSPc"/>
    <property type="match status" value="1"/>
</dbReference>
<dbReference type="InterPro" id="IPR005151">
    <property type="entry name" value="Tail-specific_protease"/>
</dbReference>
<sequence length="311" mass="32163">MRRRLVALSALAAVLTGCAAQPSPEAQAYAEHAIALMDDGLFATGDGWSDAKQRAEARIEAADDITETYDTLRSLARLAGGAHSVFLDPDEAEASETRADELETPTVAASDGIGTLTLPAFNSGDDDLVRAYRDAALTELGGAAVDCGWIVDLRGNVGGNMYPMLAAVAPLLPDGPAVLLREPEGGEEVTAVGDGDLILPGGDVLASGTAYRWSGPVAVLTDAGTASAAEAVRVGFAGRADTRVFGVRTAGVPTGNVTHELDDGAKLVLTTSRMVDRDGRVYDRRIAPDEVTDRGEAPSRAASWLAGACGR</sequence>
<dbReference type="PANTHER" id="PTHR32060:SF30">
    <property type="entry name" value="CARBOXY-TERMINAL PROCESSING PROTEASE CTPA"/>
    <property type="match status" value="1"/>
</dbReference>
<evidence type="ECO:0000259" key="2">
    <source>
        <dbReference type="SMART" id="SM00245"/>
    </source>
</evidence>
<dbReference type="CDD" id="cd06567">
    <property type="entry name" value="Peptidase_S41"/>
    <property type="match status" value="1"/>
</dbReference>